<dbReference type="KEGG" id="fcy:FRACYDRAFT_268405"/>
<proteinExistence type="predicted"/>
<feature type="region of interest" description="Disordered" evidence="1">
    <location>
        <begin position="125"/>
        <end position="152"/>
    </location>
</feature>
<name>A0A1E7FKN2_9STRA</name>
<organism evidence="4 5">
    <name type="scientific">Fragilariopsis cylindrus CCMP1102</name>
    <dbReference type="NCBI Taxonomy" id="635003"/>
    <lineage>
        <taxon>Eukaryota</taxon>
        <taxon>Sar</taxon>
        <taxon>Stramenopiles</taxon>
        <taxon>Ochrophyta</taxon>
        <taxon>Bacillariophyta</taxon>
        <taxon>Bacillariophyceae</taxon>
        <taxon>Bacillariophycidae</taxon>
        <taxon>Bacillariales</taxon>
        <taxon>Bacillariaceae</taxon>
        <taxon>Fragilariopsis</taxon>
    </lineage>
</organism>
<evidence type="ECO:0000313" key="4">
    <source>
        <dbReference type="EMBL" id="OEU18687.1"/>
    </source>
</evidence>
<evidence type="ECO:0000256" key="3">
    <source>
        <dbReference type="SAM" id="SignalP"/>
    </source>
</evidence>
<dbReference type="EMBL" id="KV784356">
    <property type="protein sequence ID" value="OEU18687.1"/>
    <property type="molecule type" value="Genomic_DNA"/>
</dbReference>
<evidence type="ECO:0000256" key="2">
    <source>
        <dbReference type="SAM" id="Phobius"/>
    </source>
</evidence>
<feature type="chain" id="PRO_5009193238" description="Transmembrane protein" evidence="3">
    <location>
        <begin position="25"/>
        <end position="152"/>
    </location>
</feature>
<keyword evidence="2" id="KW-0812">Transmembrane</keyword>
<keyword evidence="2" id="KW-1133">Transmembrane helix</keyword>
<gene>
    <name evidence="4" type="ORF">FRACYDRAFT_268405</name>
</gene>
<accession>A0A1E7FKN2</accession>
<keyword evidence="2" id="KW-0472">Membrane</keyword>
<dbReference type="OrthoDB" id="45067at2759"/>
<evidence type="ECO:0008006" key="6">
    <source>
        <dbReference type="Google" id="ProtNLM"/>
    </source>
</evidence>
<dbReference type="AlphaFoldDB" id="A0A1E7FKN2"/>
<dbReference type="InParanoid" id="A0A1E7FKN2"/>
<protein>
    <recommendedName>
        <fullName evidence="6">Transmembrane protein</fullName>
    </recommendedName>
</protein>
<keyword evidence="5" id="KW-1185">Reference proteome</keyword>
<feature type="signal peptide" evidence="3">
    <location>
        <begin position="1"/>
        <end position="24"/>
    </location>
</feature>
<sequence length="152" mass="16152">MPFSSANCLLIITFLCLSSVLVSSFGSSFVSSTKNQMNVVRSESNLKMLDVDANTAAGAAIGIGGFIAGIGVLRFAEAQGEKGLERGAGISENMSKKYAGMFMEDAEISSIEDLGSLTSQLEQALKATGSSEDFEMSEEEKQKVKDELETGW</sequence>
<feature type="compositionally biased region" description="Basic and acidic residues" evidence="1">
    <location>
        <begin position="139"/>
        <end position="152"/>
    </location>
</feature>
<keyword evidence="3" id="KW-0732">Signal</keyword>
<reference evidence="4 5" key="1">
    <citation type="submission" date="2016-09" db="EMBL/GenBank/DDBJ databases">
        <title>Extensive genetic diversity and differential bi-allelic expression allows diatom success in the polar Southern Ocean.</title>
        <authorList>
            <consortium name="DOE Joint Genome Institute"/>
            <person name="Mock T."/>
            <person name="Otillar R.P."/>
            <person name="Strauss J."/>
            <person name="Dupont C."/>
            <person name="Frickenhaus S."/>
            <person name="Maumus F."/>
            <person name="Mcmullan M."/>
            <person name="Sanges R."/>
            <person name="Schmutz J."/>
            <person name="Toseland A."/>
            <person name="Valas R."/>
            <person name="Veluchamy A."/>
            <person name="Ward B.J."/>
            <person name="Allen A."/>
            <person name="Barry K."/>
            <person name="Falciatore A."/>
            <person name="Ferrante M."/>
            <person name="Fortunato A.E."/>
            <person name="Gloeckner G."/>
            <person name="Gruber A."/>
            <person name="Hipkin R."/>
            <person name="Janech M."/>
            <person name="Kroth P."/>
            <person name="Leese F."/>
            <person name="Lindquist E."/>
            <person name="Lyon B.R."/>
            <person name="Martin J."/>
            <person name="Mayer C."/>
            <person name="Parker M."/>
            <person name="Quesneville H."/>
            <person name="Raymond J."/>
            <person name="Uhlig C."/>
            <person name="Valentin K.U."/>
            <person name="Worden A.Z."/>
            <person name="Armbrust E.V."/>
            <person name="Bowler C."/>
            <person name="Green B."/>
            <person name="Moulton V."/>
            <person name="Van Oosterhout C."/>
            <person name="Grigoriev I."/>
        </authorList>
    </citation>
    <scope>NUCLEOTIDE SEQUENCE [LARGE SCALE GENOMIC DNA]</scope>
    <source>
        <strain evidence="4 5">CCMP1102</strain>
    </source>
</reference>
<evidence type="ECO:0000313" key="5">
    <source>
        <dbReference type="Proteomes" id="UP000095751"/>
    </source>
</evidence>
<evidence type="ECO:0000256" key="1">
    <source>
        <dbReference type="SAM" id="MobiDB-lite"/>
    </source>
</evidence>
<feature type="transmembrane region" description="Helical" evidence="2">
    <location>
        <begin position="56"/>
        <end position="76"/>
    </location>
</feature>
<dbReference type="Proteomes" id="UP000095751">
    <property type="component" value="Unassembled WGS sequence"/>
</dbReference>